<accession>A0A4Y1WQH5</accession>
<evidence type="ECO:0000313" key="2">
    <source>
        <dbReference type="EMBL" id="BBL02935.1"/>
    </source>
</evidence>
<protein>
    <recommendedName>
        <fullName evidence="4">DUF3575 domain-containing protein</fullName>
    </recommendedName>
</protein>
<dbReference type="OrthoDB" id="5381546at2"/>
<evidence type="ECO:0000256" key="1">
    <source>
        <dbReference type="SAM" id="SignalP"/>
    </source>
</evidence>
<reference evidence="3" key="1">
    <citation type="submission" date="2019-06" db="EMBL/GenBank/DDBJ databases">
        <title>Alistipes onderdonkii subsp. vulgaris subsp. nov., Alistipes dispar sp. nov. and Alistipes communis sp. nov., isolated from human faeces, and creation of Alistipes onderdonkii subsp. onderdonkii subsp. nov.</title>
        <authorList>
            <person name="Sakamoto M."/>
            <person name="Ikeyama N."/>
            <person name="Ogata Y."/>
            <person name="Suda W."/>
            <person name="Iino T."/>
            <person name="Hattori M."/>
            <person name="Ohkuma M."/>
        </authorList>
    </citation>
    <scope>NUCLEOTIDE SEQUENCE [LARGE SCALE GENOMIC DNA]</scope>
    <source>
        <strain evidence="3">5CBH24</strain>
    </source>
</reference>
<organism evidence="2 3">
    <name type="scientific">Alistipes communis</name>
    <dbReference type="NCBI Taxonomy" id="2585118"/>
    <lineage>
        <taxon>Bacteria</taxon>
        <taxon>Pseudomonadati</taxon>
        <taxon>Bacteroidota</taxon>
        <taxon>Bacteroidia</taxon>
        <taxon>Bacteroidales</taxon>
        <taxon>Rikenellaceae</taxon>
        <taxon>Alistipes</taxon>
    </lineage>
</organism>
<dbReference type="EMBL" id="AP019735">
    <property type="protein sequence ID" value="BBL02935.1"/>
    <property type="molecule type" value="Genomic_DNA"/>
</dbReference>
<evidence type="ECO:0008006" key="4">
    <source>
        <dbReference type="Google" id="ProtNLM"/>
    </source>
</evidence>
<proteinExistence type="predicted"/>
<keyword evidence="1" id="KW-0732">Signal</keyword>
<dbReference type="RefSeq" id="WP_141411937.1">
    <property type="nucleotide sequence ID" value="NZ_AP019735.1"/>
</dbReference>
<dbReference type="GeneID" id="78340971"/>
<dbReference type="AlphaFoldDB" id="A0A4Y1WQH5"/>
<name>A0A4Y1WQH5_9BACT</name>
<dbReference type="KEGG" id="acou:A5CBH24_02480"/>
<feature type="signal peptide" evidence="1">
    <location>
        <begin position="1"/>
        <end position="23"/>
    </location>
</feature>
<dbReference type="Proteomes" id="UP000318946">
    <property type="component" value="Chromosome"/>
</dbReference>
<feature type="chain" id="PRO_5021386230" description="DUF3575 domain-containing protein" evidence="1">
    <location>
        <begin position="24"/>
        <end position="257"/>
    </location>
</feature>
<gene>
    <name evidence="2" type="ORF">A5CBH24_02480</name>
</gene>
<sequence>MRRSIFSLLLLLPLCGAGHAVPAADSLPLHPPAPAIAPATIAFSPAGRTEELPQLAGDTLPAVRTHRIERLPLDRRRHTCRDGWRRMIPTHVKVQYAGGMGFLSFGAGWDYGRKCQWETDLYLGFLPRSKADKFYVTTTAKQSYIPWSIACGNRFAVEPFYCGMYINTIIGEKFWVKEPDRYPRKYYTFSTKIHTFLFIGQRLTLYTNRYTRSLLKGVTAYYELSTCDLYLISAVTNKSLDGWDIVGLSFGVKLQLF</sequence>
<evidence type="ECO:0000313" key="3">
    <source>
        <dbReference type="Proteomes" id="UP000318946"/>
    </source>
</evidence>
<keyword evidence="3" id="KW-1185">Reference proteome</keyword>